<protein>
    <submittedName>
        <fullName evidence="1">Uncharacterized protein</fullName>
    </submittedName>
</protein>
<evidence type="ECO:0000313" key="2">
    <source>
        <dbReference type="Proteomes" id="UP000008177"/>
    </source>
</evidence>
<name>G2XWY3_BOTF4</name>
<proteinExistence type="predicted"/>
<accession>G2XWY3</accession>
<sequence length="76" mass="8633">MTAMIENYHINATPSTNLHHASRMHVNRVGGEVALVVGGGPGHAFYHRFCDMSYFRVAQPTLYLFEHPMFPAHTEY</sequence>
<organism evidence="1 2">
    <name type="scientific">Botryotinia fuckeliana (strain T4)</name>
    <name type="common">Noble rot fungus</name>
    <name type="synonym">Botrytis cinerea</name>
    <dbReference type="NCBI Taxonomy" id="999810"/>
    <lineage>
        <taxon>Eukaryota</taxon>
        <taxon>Fungi</taxon>
        <taxon>Dikarya</taxon>
        <taxon>Ascomycota</taxon>
        <taxon>Pezizomycotina</taxon>
        <taxon>Leotiomycetes</taxon>
        <taxon>Helotiales</taxon>
        <taxon>Sclerotiniaceae</taxon>
        <taxon>Botrytis</taxon>
    </lineage>
</organism>
<dbReference type="AlphaFoldDB" id="G2XWY3"/>
<gene>
    <name evidence="1" type="ORF">BofuT4_uP050790.1</name>
</gene>
<dbReference type="HOGENOM" id="CLU_2654193_0_0_1"/>
<dbReference type="InParanoid" id="G2XWY3"/>
<reference evidence="2" key="1">
    <citation type="journal article" date="2011" name="PLoS Genet.">
        <title>Genomic analysis of the necrotrophic fungal pathogens Sclerotinia sclerotiorum and Botrytis cinerea.</title>
        <authorList>
            <person name="Amselem J."/>
            <person name="Cuomo C.A."/>
            <person name="van Kan J.A."/>
            <person name="Viaud M."/>
            <person name="Benito E.P."/>
            <person name="Couloux A."/>
            <person name="Coutinho P.M."/>
            <person name="de Vries R.P."/>
            <person name="Dyer P.S."/>
            <person name="Fillinger S."/>
            <person name="Fournier E."/>
            <person name="Gout L."/>
            <person name="Hahn M."/>
            <person name="Kohn L."/>
            <person name="Lapalu N."/>
            <person name="Plummer K.M."/>
            <person name="Pradier J.M."/>
            <person name="Quevillon E."/>
            <person name="Sharon A."/>
            <person name="Simon A."/>
            <person name="ten Have A."/>
            <person name="Tudzynski B."/>
            <person name="Tudzynski P."/>
            <person name="Wincker P."/>
            <person name="Andrew M."/>
            <person name="Anthouard V."/>
            <person name="Beever R.E."/>
            <person name="Beffa R."/>
            <person name="Benoit I."/>
            <person name="Bouzid O."/>
            <person name="Brault B."/>
            <person name="Chen Z."/>
            <person name="Choquer M."/>
            <person name="Collemare J."/>
            <person name="Cotton P."/>
            <person name="Danchin E.G."/>
            <person name="Da Silva C."/>
            <person name="Gautier A."/>
            <person name="Giraud C."/>
            <person name="Giraud T."/>
            <person name="Gonzalez C."/>
            <person name="Grossetete S."/>
            <person name="Guldener U."/>
            <person name="Henrissat B."/>
            <person name="Howlett B.J."/>
            <person name="Kodira C."/>
            <person name="Kretschmer M."/>
            <person name="Lappartient A."/>
            <person name="Leroch M."/>
            <person name="Levis C."/>
            <person name="Mauceli E."/>
            <person name="Neuveglise C."/>
            <person name="Oeser B."/>
            <person name="Pearson M."/>
            <person name="Poulain J."/>
            <person name="Poussereau N."/>
            <person name="Quesneville H."/>
            <person name="Rascle C."/>
            <person name="Schumacher J."/>
            <person name="Segurens B."/>
            <person name="Sexton A."/>
            <person name="Silva E."/>
            <person name="Sirven C."/>
            <person name="Soanes D.M."/>
            <person name="Talbot N.J."/>
            <person name="Templeton M."/>
            <person name="Yandava C."/>
            <person name="Yarden O."/>
            <person name="Zeng Q."/>
            <person name="Rollins J.A."/>
            <person name="Lebrun M.H."/>
            <person name="Dickman M."/>
        </authorList>
    </citation>
    <scope>NUCLEOTIDE SEQUENCE [LARGE SCALE GENOMIC DNA]</scope>
    <source>
        <strain evidence="2">T4</strain>
    </source>
</reference>
<dbReference type="Proteomes" id="UP000008177">
    <property type="component" value="Unplaced contigs"/>
</dbReference>
<evidence type="ECO:0000313" key="1">
    <source>
        <dbReference type="EMBL" id="CCD44970.1"/>
    </source>
</evidence>
<dbReference type="EMBL" id="FQ790274">
    <property type="protein sequence ID" value="CCD44970.1"/>
    <property type="molecule type" value="Genomic_DNA"/>
</dbReference>